<evidence type="ECO:0000256" key="4">
    <source>
        <dbReference type="ARBA" id="ARBA00023157"/>
    </source>
</evidence>
<keyword evidence="1" id="KW-0285">Flavoprotein</keyword>
<keyword evidence="8" id="KW-1185">Reference proteome</keyword>
<dbReference type="Pfam" id="PF07992">
    <property type="entry name" value="Pyr_redox_2"/>
    <property type="match status" value="1"/>
</dbReference>
<reference evidence="7 8" key="1">
    <citation type="journal article" date="2020" name="Cell Host Microbe">
        <title>Functional and Genomic Variation between Human-Derived Isolates of Lachnospiraceae Reveals Inter- and Intra-Species Diversity.</title>
        <authorList>
            <person name="Sorbara M.T."/>
            <person name="Littmann E.R."/>
            <person name="Fontana E."/>
            <person name="Moody T.U."/>
            <person name="Kohout C.E."/>
            <person name="Gjonbalaj M."/>
            <person name="Eaton V."/>
            <person name="Seok R."/>
            <person name="Leiner I.M."/>
            <person name="Pamer E.G."/>
        </authorList>
    </citation>
    <scope>NUCLEOTIDE SEQUENCE [LARGE SCALE GENOMIC DNA]</scope>
    <source>
        <strain evidence="7 8">MSK.15.26</strain>
    </source>
</reference>
<dbReference type="InterPro" id="IPR036188">
    <property type="entry name" value="FAD/NAD-bd_sf"/>
</dbReference>
<dbReference type="EMBL" id="JAAITA010000001">
    <property type="protein sequence ID" value="NSJ84663.1"/>
    <property type="molecule type" value="Genomic_DNA"/>
</dbReference>
<keyword evidence="3" id="KW-0560">Oxidoreductase</keyword>
<dbReference type="SUPFAM" id="SSF51905">
    <property type="entry name" value="FAD/NAD(P)-binding domain"/>
    <property type="match status" value="1"/>
</dbReference>
<accession>A0ABX2I2I9</accession>
<dbReference type="InterPro" id="IPR008255">
    <property type="entry name" value="Pyr_nucl-diS_OxRdtase_2_AS"/>
</dbReference>
<dbReference type="Gene3D" id="3.50.50.60">
    <property type="entry name" value="FAD/NAD(P)-binding domain"/>
    <property type="match status" value="2"/>
</dbReference>
<sequence length="308" mass="33485">MGEKTPDLLIIGSGPAGLTAGIYARRANLTVQIVEKEYRGTGQIADSGRVDNYPGLPGIGGYELGEQFRGHAEKCGVSFTEGEAGKLWREEGKWKCRLEDGRVLEARAIIYAAGTVHRQLRIPGEQQFFGKGVHVCAWCDGAFYKDRVAAVIGGGDSAVDAALYLAGICKKVLLIHRREDFRAAKSSLLQAEAEENIEILRNTVVSKIEGTHKAEAIWTQDNRRLPVDGIFVEIGQIPRTEILRELAVTDENGYIQADETGRTALKGFYGAGDVRTKSLRQVITAAADGANAAVLAAEDLRRTTEKEV</sequence>
<keyword evidence="2" id="KW-0274">FAD</keyword>
<dbReference type="PROSITE" id="PS00573">
    <property type="entry name" value="PYRIDINE_REDOX_2"/>
    <property type="match status" value="1"/>
</dbReference>
<dbReference type="InterPro" id="IPR023753">
    <property type="entry name" value="FAD/NAD-binding_dom"/>
</dbReference>
<feature type="domain" description="FAD/NAD(P)-binding" evidence="6">
    <location>
        <begin position="7"/>
        <end position="289"/>
    </location>
</feature>
<keyword evidence="5" id="KW-0676">Redox-active center</keyword>
<dbReference type="Proteomes" id="UP000822142">
    <property type="component" value="Unassembled WGS sequence"/>
</dbReference>
<dbReference type="InterPro" id="IPR050097">
    <property type="entry name" value="Ferredoxin-NADP_redctase_2"/>
</dbReference>
<evidence type="ECO:0000256" key="3">
    <source>
        <dbReference type="ARBA" id="ARBA00023002"/>
    </source>
</evidence>
<dbReference type="PRINTS" id="PR00469">
    <property type="entry name" value="PNDRDTASEII"/>
</dbReference>
<name>A0ABX2I2I9_BLAHA</name>
<evidence type="ECO:0000256" key="1">
    <source>
        <dbReference type="ARBA" id="ARBA00022630"/>
    </source>
</evidence>
<comment type="caution">
    <text evidence="7">The sequence shown here is derived from an EMBL/GenBank/DDBJ whole genome shotgun (WGS) entry which is preliminary data.</text>
</comment>
<evidence type="ECO:0000313" key="7">
    <source>
        <dbReference type="EMBL" id="NSJ84663.1"/>
    </source>
</evidence>
<evidence type="ECO:0000256" key="2">
    <source>
        <dbReference type="ARBA" id="ARBA00022827"/>
    </source>
</evidence>
<evidence type="ECO:0000256" key="5">
    <source>
        <dbReference type="ARBA" id="ARBA00023284"/>
    </source>
</evidence>
<protein>
    <submittedName>
        <fullName evidence="7">FAD-dependent oxidoreductase</fullName>
    </submittedName>
</protein>
<keyword evidence="4" id="KW-1015">Disulfide bond</keyword>
<organism evidence="7 8">
    <name type="scientific">Blautia hansenii</name>
    <name type="common">Ruminococcus hansenii</name>
    <dbReference type="NCBI Taxonomy" id="1322"/>
    <lineage>
        <taxon>Bacteria</taxon>
        <taxon>Bacillati</taxon>
        <taxon>Bacillota</taxon>
        <taxon>Clostridia</taxon>
        <taxon>Lachnospirales</taxon>
        <taxon>Lachnospiraceae</taxon>
        <taxon>Blautia</taxon>
    </lineage>
</organism>
<evidence type="ECO:0000313" key="8">
    <source>
        <dbReference type="Proteomes" id="UP000822142"/>
    </source>
</evidence>
<gene>
    <name evidence="7" type="ORF">G5A70_00350</name>
</gene>
<dbReference type="RefSeq" id="WP_173747145.1">
    <property type="nucleotide sequence ID" value="NZ_JAAITA010000001.1"/>
</dbReference>
<evidence type="ECO:0000259" key="6">
    <source>
        <dbReference type="Pfam" id="PF07992"/>
    </source>
</evidence>
<dbReference type="PANTHER" id="PTHR48105">
    <property type="entry name" value="THIOREDOXIN REDUCTASE 1-RELATED-RELATED"/>
    <property type="match status" value="1"/>
</dbReference>
<dbReference type="PRINTS" id="PR00368">
    <property type="entry name" value="FADPNR"/>
</dbReference>
<proteinExistence type="predicted"/>